<feature type="domain" description="Peptidase A1" evidence="3">
    <location>
        <begin position="1"/>
        <end position="164"/>
    </location>
</feature>
<accession>A0AAV9JSB2</accession>
<dbReference type="PANTHER" id="PTHR47966:SF57">
    <property type="entry name" value="PEPTIDASE A1 DOMAIN-CONTAINING PROTEIN"/>
    <property type="match status" value="1"/>
</dbReference>
<dbReference type="GO" id="GO:0004190">
    <property type="term" value="F:aspartic-type endopeptidase activity"/>
    <property type="evidence" value="ECO:0007669"/>
    <property type="project" value="UniProtKB-KW"/>
</dbReference>
<dbReference type="PANTHER" id="PTHR47966">
    <property type="entry name" value="BETA-SITE APP-CLEAVING ENZYME, ISOFORM A-RELATED"/>
    <property type="match status" value="1"/>
</dbReference>
<dbReference type="InterPro" id="IPR001461">
    <property type="entry name" value="Aspartic_peptidase_A1"/>
</dbReference>
<evidence type="ECO:0000313" key="5">
    <source>
        <dbReference type="Proteomes" id="UP001324427"/>
    </source>
</evidence>
<dbReference type="InterPro" id="IPR033121">
    <property type="entry name" value="PEPTIDASE_A1"/>
</dbReference>
<proteinExistence type="inferred from homology"/>
<keyword evidence="5" id="KW-1185">Reference proteome</keyword>
<dbReference type="InterPro" id="IPR021109">
    <property type="entry name" value="Peptidase_aspartic_dom_sf"/>
</dbReference>
<dbReference type="InterPro" id="IPR001969">
    <property type="entry name" value="Aspartic_peptidase_AS"/>
</dbReference>
<sequence length="184" mass="19127">MQVLGGLDRGLYHGEIISQASDLSWFTTGSLAIDGTTLLQQNLTIVLDSGTANIVGPTAQIRSLFEALGIQAVEQNLPGCTTVLFGYYPCNSPPAIGFQLGAGNPIFNIEPSAFVQASNGGNNCTATVTGIDIGFPGGLWIVGQSWFQGKYVDFDADNRSVGVALLRNDTVVGAAMPSPKATSG</sequence>
<dbReference type="GO" id="GO:0006508">
    <property type="term" value="P:proteolysis"/>
    <property type="evidence" value="ECO:0007669"/>
    <property type="project" value="InterPro"/>
</dbReference>
<dbReference type="Proteomes" id="UP001324427">
    <property type="component" value="Unassembled WGS sequence"/>
</dbReference>
<name>A0AAV9JSB2_9PEZI</name>
<protein>
    <recommendedName>
        <fullName evidence="3">Peptidase A1 domain-containing protein</fullName>
    </recommendedName>
</protein>
<dbReference type="PROSITE" id="PS00141">
    <property type="entry name" value="ASP_PROTEASE"/>
    <property type="match status" value="1"/>
</dbReference>
<evidence type="ECO:0000313" key="4">
    <source>
        <dbReference type="EMBL" id="KAK4547883.1"/>
    </source>
</evidence>
<keyword evidence="2" id="KW-0378">Hydrolase</keyword>
<reference evidence="4 5" key="1">
    <citation type="submission" date="2021-11" db="EMBL/GenBank/DDBJ databases">
        <title>Black yeast isolated from Biological Soil Crust.</title>
        <authorList>
            <person name="Kurbessoian T."/>
        </authorList>
    </citation>
    <scope>NUCLEOTIDE SEQUENCE [LARGE SCALE GENOMIC DNA]</scope>
    <source>
        <strain evidence="4 5">CCFEE 5522</strain>
    </source>
</reference>
<keyword evidence="2" id="KW-0645">Protease</keyword>
<organism evidence="4 5">
    <name type="scientific">Oleoguttula mirabilis</name>
    <dbReference type="NCBI Taxonomy" id="1507867"/>
    <lineage>
        <taxon>Eukaryota</taxon>
        <taxon>Fungi</taxon>
        <taxon>Dikarya</taxon>
        <taxon>Ascomycota</taxon>
        <taxon>Pezizomycotina</taxon>
        <taxon>Dothideomycetes</taxon>
        <taxon>Dothideomycetidae</taxon>
        <taxon>Mycosphaerellales</taxon>
        <taxon>Teratosphaeriaceae</taxon>
        <taxon>Oleoguttula</taxon>
    </lineage>
</organism>
<dbReference type="SUPFAM" id="SSF50630">
    <property type="entry name" value="Acid proteases"/>
    <property type="match status" value="1"/>
</dbReference>
<dbReference type="PROSITE" id="PS51767">
    <property type="entry name" value="PEPTIDASE_A1"/>
    <property type="match status" value="1"/>
</dbReference>
<dbReference type="AlphaFoldDB" id="A0AAV9JSB2"/>
<dbReference type="Pfam" id="PF00026">
    <property type="entry name" value="Asp"/>
    <property type="match status" value="1"/>
</dbReference>
<gene>
    <name evidence="4" type="ORF">LTR36_010602</name>
</gene>
<dbReference type="Gene3D" id="2.40.70.10">
    <property type="entry name" value="Acid Proteases"/>
    <property type="match status" value="1"/>
</dbReference>
<evidence type="ECO:0000256" key="1">
    <source>
        <dbReference type="ARBA" id="ARBA00007447"/>
    </source>
</evidence>
<keyword evidence="2" id="KW-0064">Aspartyl protease</keyword>
<dbReference type="EMBL" id="JAVFHQ010000009">
    <property type="protein sequence ID" value="KAK4547883.1"/>
    <property type="molecule type" value="Genomic_DNA"/>
</dbReference>
<comment type="caution">
    <text evidence="4">The sequence shown here is derived from an EMBL/GenBank/DDBJ whole genome shotgun (WGS) entry which is preliminary data.</text>
</comment>
<comment type="similarity">
    <text evidence="1">Belongs to the peptidase A1 family.</text>
</comment>
<evidence type="ECO:0000256" key="2">
    <source>
        <dbReference type="ARBA" id="ARBA00022750"/>
    </source>
</evidence>
<evidence type="ECO:0000259" key="3">
    <source>
        <dbReference type="PROSITE" id="PS51767"/>
    </source>
</evidence>